<comment type="caution">
    <text evidence="1">The sequence shown here is derived from an EMBL/GenBank/DDBJ whole genome shotgun (WGS) entry which is preliminary data.</text>
</comment>
<proteinExistence type="predicted"/>
<dbReference type="EMBL" id="SLWB01000016">
    <property type="protein sequence ID" value="TCN63052.1"/>
    <property type="molecule type" value="Genomic_DNA"/>
</dbReference>
<keyword evidence="2" id="KW-1185">Reference proteome</keyword>
<protein>
    <submittedName>
        <fullName evidence="1">Uncharacterized protein</fullName>
    </submittedName>
</protein>
<dbReference type="OrthoDB" id="1452914at2"/>
<gene>
    <name evidence="1" type="ORF">CLV25_11630</name>
</gene>
<dbReference type="AlphaFoldDB" id="A0A4R2E8W6"/>
<evidence type="ECO:0000313" key="1">
    <source>
        <dbReference type="EMBL" id="TCN63052.1"/>
    </source>
</evidence>
<evidence type="ECO:0000313" key="2">
    <source>
        <dbReference type="Proteomes" id="UP000294830"/>
    </source>
</evidence>
<dbReference type="RefSeq" id="WP_131840219.1">
    <property type="nucleotide sequence ID" value="NZ_SLWB01000016.1"/>
</dbReference>
<name>A0A4R2E8W6_9BACT</name>
<dbReference type="InterPro" id="IPR046228">
    <property type="entry name" value="DUF6261"/>
</dbReference>
<reference evidence="1 2" key="1">
    <citation type="submission" date="2019-03" db="EMBL/GenBank/DDBJ databases">
        <title>Genomic Encyclopedia of Archaeal and Bacterial Type Strains, Phase II (KMG-II): from individual species to whole genera.</title>
        <authorList>
            <person name="Goeker M."/>
        </authorList>
    </citation>
    <scope>NUCLEOTIDE SEQUENCE [LARGE SCALE GENOMIC DNA]</scope>
    <source>
        <strain evidence="1 2">RL-C</strain>
    </source>
</reference>
<dbReference type="Proteomes" id="UP000294830">
    <property type="component" value="Unassembled WGS sequence"/>
</dbReference>
<dbReference type="Pfam" id="PF19775">
    <property type="entry name" value="DUF6261"/>
    <property type="match status" value="1"/>
</dbReference>
<organism evidence="1 2">
    <name type="scientific">Acetobacteroides hydrogenigenes</name>
    <dbReference type="NCBI Taxonomy" id="979970"/>
    <lineage>
        <taxon>Bacteria</taxon>
        <taxon>Pseudomonadati</taxon>
        <taxon>Bacteroidota</taxon>
        <taxon>Bacteroidia</taxon>
        <taxon>Bacteroidales</taxon>
        <taxon>Rikenellaceae</taxon>
        <taxon>Acetobacteroides</taxon>
    </lineage>
</organism>
<sequence>MASTSKLSKIPVASLGGVTDRVITTTKESNLQDVITDSAFTNLEEKSKRYTEGLSKRLYSKLTNDMVALDKKRDGISRRMDEYVLSLLESPIETMHAPARRVYDIIERYPNVESEAYADESKHLRKMIAELRDASLKDDVTLLNLKPWIDALEAANEEFEAKIIERGNDLVAIREVQSATALRRDLEQALRDYFEFVHGMVVTKKTEEYKLFEKKLQERLDTAINPLLRTTPDDKK</sequence>
<accession>A0A4R2E8W6</accession>